<sequence>MTKNDETPIGGAEKRKLLKAHYAECDGVRVERGAIERAEHKWQMANFVHVFLRSGSVPQFQLPDYPAFPDECSGMTCGAKTRAGTPCKLTSIFANGRCKLHGGMSTGPRTDAGRKRSALNGNVPKTKRTP</sequence>
<proteinExistence type="predicted"/>
<evidence type="ECO:0000313" key="4">
    <source>
        <dbReference type="Proteomes" id="UP000509548"/>
    </source>
</evidence>
<dbReference type="Proteomes" id="UP000509548">
    <property type="component" value="Chromosome 1"/>
</dbReference>
<evidence type="ECO:0000256" key="1">
    <source>
        <dbReference type="SAM" id="MobiDB-lite"/>
    </source>
</evidence>
<organism evidence="3 4">
    <name type="scientific">Paraburkholderia caribensis</name>
    <dbReference type="NCBI Taxonomy" id="75105"/>
    <lineage>
        <taxon>Bacteria</taxon>
        <taxon>Pseudomonadati</taxon>
        <taxon>Pseudomonadota</taxon>
        <taxon>Betaproteobacteria</taxon>
        <taxon>Burkholderiales</taxon>
        <taxon>Burkholderiaceae</taxon>
        <taxon>Paraburkholderia</taxon>
    </lineage>
</organism>
<dbReference type="NCBIfam" id="NF041373">
    <property type="entry name" value="HGG_STG"/>
    <property type="match status" value="1"/>
</dbReference>
<reference evidence="3" key="2">
    <citation type="submission" date="2016-06" db="EMBL/GenBank/DDBJ databases">
        <authorList>
            <person name="Huang P."/>
            <person name="Jiang X."/>
            <person name="Liu X."/>
        </authorList>
    </citation>
    <scope>NUCLEOTIDE SEQUENCE</scope>
    <source>
        <strain evidence="3">852011</strain>
    </source>
</reference>
<name>A0A9Q6S0L7_9BURK</name>
<reference evidence="3 4" key="1">
    <citation type="journal article" date="2014" name="Genome Announc.">
        <title>Draft Genome Sequence of the Haloacid-Degrading Burkholderia caribensis Strain MBA4.</title>
        <authorList>
            <person name="Pan Y."/>
            <person name="Kong K.F."/>
            <person name="Tsang J.S."/>
        </authorList>
    </citation>
    <scope>NUCLEOTIDE SEQUENCE [LARGE SCALE GENOMIC DNA]</scope>
    <source>
        <strain evidence="3 4">852011</strain>
    </source>
</reference>
<dbReference type="EMBL" id="CP015958">
    <property type="protein sequence ID" value="QLB62592.1"/>
    <property type="molecule type" value="Genomic_DNA"/>
</dbReference>
<keyword evidence="5" id="KW-1185">Reference proteome</keyword>
<reference evidence="2 5" key="3">
    <citation type="submission" date="2024-01" db="EMBL/GenBank/DDBJ databases">
        <title>The diversity of rhizobia nodulating Mimosa spp. in eleven states of Brazil covering several biomes is determined by host plant, location, and edaphic factors.</title>
        <authorList>
            <person name="Rouws L."/>
            <person name="Barauna A."/>
            <person name="Beukes C."/>
            <person name="De Faria S.M."/>
            <person name="Gross E."/>
            <person name="Dos Reis Junior F.B."/>
            <person name="Simon M."/>
            <person name="Maluk M."/>
            <person name="Odee D.W."/>
            <person name="Kenicer G."/>
            <person name="Young J.P.W."/>
            <person name="Reis V.M."/>
            <person name="Zilli J."/>
            <person name="James E.K."/>
        </authorList>
    </citation>
    <scope>NUCLEOTIDE SEQUENCE [LARGE SCALE GENOMIC DNA]</scope>
    <source>
        <strain evidence="2 5">JHI1651</strain>
    </source>
</reference>
<dbReference type="InterPro" id="IPR047675">
    <property type="entry name" value="Putative_zinc-bd"/>
</dbReference>
<accession>A0A9Q6S0L7</accession>
<dbReference type="EMBL" id="JAYLVJ010000017">
    <property type="protein sequence ID" value="MEO1755363.1"/>
    <property type="molecule type" value="Genomic_DNA"/>
</dbReference>
<dbReference type="RefSeq" id="WP_107201927.1">
    <property type="nucleotide sequence ID" value="NZ_CP015958.1"/>
</dbReference>
<dbReference type="AlphaFoldDB" id="A0A9Q6S0L7"/>
<dbReference type="Proteomes" id="UP001462961">
    <property type="component" value="Unassembled WGS sequence"/>
</dbReference>
<evidence type="ECO:0000313" key="2">
    <source>
        <dbReference type="EMBL" id="MEO1755363.1"/>
    </source>
</evidence>
<gene>
    <name evidence="3" type="ORF">A9O66_09480</name>
    <name evidence="2" type="ORF">VOI32_15655</name>
</gene>
<evidence type="ECO:0000313" key="3">
    <source>
        <dbReference type="EMBL" id="QLB62592.1"/>
    </source>
</evidence>
<evidence type="ECO:0000313" key="5">
    <source>
        <dbReference type="Proteomes" id="UP001462961"/>
    </source>
</evidence>
<protein>
    <submittedName>
        <fullName evidence="2">HGGxSTG domain-containing protein</fullName>
    </submittedName>
</protein>
<feature type="region of interest" description="Disordered" evidence="1">
    <location>
        <begin position="100"/>
        <end position="130"/>
    </location>
</feature>